<evidence type="ECO:0000256" key="20">
    <source>
        <dbReference type="ARBA" id="ARBA00064436"/>
    </source>
</evidence>
<evidence type="ECO:0000256" key="23">
    <source>
        <dbReference type="SAM" id="Coils"/>
    </source>
</evidence>
<evidence type="ECO:0000256" key="17">
    <source>
        <dbReference type="ARBA" id="ARBA00023293"/>
    </source>
</evidence>
<dbReference type="GO" id="GO:0005524">
    <property type="term" value="F:ATP binding"/>
    <property type="evidence" value="ECO:0007669"/>
    <property type="project" value="UniProtKB-KW"/>
</dbReference>
<evidence type="ECO:0000256" key="19">
    <source>
        <dbReference type="ARBA" id="ARBA00032637"/>
    </source>
</evidence>
<evidence type="ECO:0000256" key="7">
    <source>
        <dbReference type="ARBA" id="ARBA00022723"/>
    </source>
</evidence>
<protein>
    <recommendedName>
        <fullName evidence="5">Adenylate cyclase</fullName>
        <ecNumber evidence="3">4.6.1.1</ecNumber>
        <ecNumber evidence="4">4.6.1.2</ecNumber>
    </recommendedName>
    <alternativeName>
        <fullName evidence="18">ATP pyrophosphate-lyase</fullName>
    </alternativeName>
    <alternativeName>
        <fullName evidence="19">Adenylyl cyclase</fullName>
    </alternativeName>
</protein>
<feature type="transmembrane region" description="Helical" evidence="24">
    <location>
        <begin position="20"/>
        <end position="39"/>
    </location>
</feature>
<name>A0A2G4EV76_9CYAN</name>
<dbReference type="InterPro" id="IPR029787">
    <property type="entry name" value="Nucleotide_cyclase"/>
</dbReference>
<evidence type="ECO:0000256" key="1">
    <source>
        <dbReference type="ARBA" id="ARBA00001593"/>
    </source>
</evidence>
<dbReference type="EMBL" id="NXIB02000212">
    <property type="protein sequence ID" value="PHX53340.1"/>
    <property type="molecule type" value="Genomic_DNA"/>
</dbReference>
<sequence>MHQLISRSLTAISQLVYKRVILAVTILFCVGVAIAMTNMSELSSTLISSQALQNATLYAQSIKEARTLYSSNVVNPLTSAKAINFTHDYNPPKAKVTVPAPATFLIELGQHITQKNPEISVRLYSNYPFPWREKEGGAKDDFEREALTYLTQNPTQKFFRSEEFRGKPAFRYAEADPLTASCVKCHNTHPDSPKKDWKVGDVRGILEITQPLDNITKKTRGGLKNLFFLLAGLSILGISGLSLAISRLHQNAKQLEQRVRERTAQLQETNIELVKEQDKSDRLLLNILPESIANKLKDGQNSIADAFAEVTILFADIVGFTVLSSQISPRELLVFLNEIFSAFDSLTEKYGLEKIKTIGDAYMVVGGLPNPSTNHAECIAEMALDMQEELVKFNKKHNSTINIRIGINTGPAIAGVIGTKKFIYDLWGDAVNTAARMESHGLPGTIQVTKSTYNILQNKYLFEDRGIIHVKGKGEMNTYLLAGRLVSPLLV</sequence>
<dbReference type="GO" id="GO:0005886">
    <property type="term" value="C:plasma membrane"/>
    <property type="evidence" value="ECO:0007669"/>
    <property type="project" value="TreeGrafter"/>
</dbReference>
<dbReference type="InterPro" id="IPR018297">
    <property type="entry name" value="A/G_cyclase_CS"/>
</dbReference>
<evidence type="ECO:0000259" key="26">
    <source>
        <dbReference type="PROSITE" id="PS51007"/>
    </source>
</evidence>
<evidence type="ECO:0000256" key="6">
    <source>
        <dbReference type="ARBA" id="ARBA00022692"/>
    </source>
</evidence>
<evidence type="ECO:0000313" key="27">
    <source>
        <dbReference type="EMBL" id="PHX53340.1"/>
    </source>
</evidence>
<evidence type="ECO:0000256" key="8">
    <source>
        <dbReference type="ARBA" id="ARBA00022729"/>
    </source>
</evidence>
<evidence type="ECO:0000256" key="11">
    <source>
        <dbReference type="ARBA" id="ARBA00022842"/>
    </source>
</evidence>
<dbReference type="InterPro" id="IPR050401">
    <property type="entry name" value="Cyclic_nucleotide_synthase"/>
</dbReference>
<feature type="transmembrane region" description="Helical" evidence="24">
    <location>
        <begin position="226"/>
        <end position="245"/>
    </location>
</feature>
<dbReference type="InterPro" id="IPR001054">
    <property type="entry name" value="A/G_cyclase"/>
</dbReference>
<evidence type="ECO:0000256" key="9">
    <source>
        <dbReference type="ARBA" id="ARBA00022741"/>
    </source>
</evidence>
<dbReference type="InterPro" id="IPR009056">
    <property type="entry name" value="Cyt_c-like_dom"/>
</dbReference>
<evidence type="ECO:0000256" key="24">
    <source>
        <dbReference type="SAM" id="Phobius"/>
    </source>
</evidence>
<dbReference type="Gene3D" id="6.10.250.780">
    <property type="match status" value="1"/>
</dbReference>
<evidence type="ECO:0000256" key="22">
    <source>
        <dbReference type="RuleBase" id="RU000405"/>
    </source>
</evidence>
<evidence type="ECO:0000256" key="18">
    <source>
        <dbReference type="ARBA" id="ARBA00032597"/>
    </source>
</evidence>
<evidence type="ECO:0000256" key="12">
    <source>
        <dbReference type="ARBA" id="ARBA00022989"/>
    </source>
</evidence>
<dbReference type="AlphaFoldDB" id="A0A2G4EV76"/>
<keyword evidence="10" id="KW-0067">ATP-binding</keyword>
<accession>A0A2G4EV76</accession>
<evidence type="ECO:0000256" key="21">
    <source>
        <dbReference type="PROSITE-ProRule" id="PRU00433"/>
    </source>
</evidence>
<dbReference type="GO" id="GO:0004383">
    <property type="term" value="F:guanylate cyclase activity"/>
    <property type="evidence" value="ECO:0007669"/>
    <property type="project" value="UniProtKB-EC"/>
</dbReference>
<reference evidence="27" key="1">
    <citation type="submission" date="2017-10" db="EMBL/GenBank/DDBJ databases">
        <title>Draft genome sequence of the planktic cyanobacteria Tychonema bourrellyi isolated from alpine lentic freshwater.</title>
        <authorList>
            <person name="Tett A."/>
            <person name="Armanini F."/>
            <person name="Asnicar F."/>
            <person name="Boscaini A."/>
            <person name="Pasolli E."/>
            <person name="Zolfo M."/>
            <person name="Donati C."/>
            <person name="Salmaso N."/>
            <person name="Segata N."/>
        </authorList>
    </citation>
    <scope>NUCLEOTIDE SEQUENCE</scope>
    <source>
        <strain evidence="27">FEM_GT703</strain>
    </source>
</reference>
<dbReference type="InterPro" id="IPR021796">
    <property type="entry name" value="Tll0287-like_dom"/>
</dbReference>
<dbReference type="PANTHER" id="PTHR11920:SF335">
    <property type="entry name" value="GUANYLATE CYCLASE"/>
    <property type="match status" value="1"/>
</dbReference>
<keyword evidence="28" id="KW-1185">Reference proteome</keyword>
<dbReference type="RefSeq" id="WP_096831495.1">
    <property type="nucleotide sequence ID" value="NZ_NXIB02000212.1"/>
</dbReference>
<dbReference type="InterPro" id="IPR011645">
    <property type="entry name" value="HNOB_dom_associated"/>
</dbReference>
<dbReference type="GO" id="GO:0007168">
    <property type="term" value="P:receptor guanylyl cyclase signaling pathway"/>
    <property type="evidence" value="ECO:0007669"/>
    <property type="project" value="TreeGrafter"/>
</dbReference>
<dbReference type="EC" id="4.6.1.2" evidence="4"/>
<dbReference type="GO" id="GO:0004016">
    <property type="term" value="F:adenylate cyclase activity"/>
    <property type="evidence" value="ECO:0007669"/>
    <property type="project" value="UniProtKB-EC"/>
</dbReference>
<dbReference type="SMART" id="SM00044">
    <property type="entry name" value="CYCc"/>
    <property type="match status" value="1"/>
</dbReference>
<dbReference type="Pfam" id="PF07701">
    <property type="entry name" value="HNOBA"/>
    <property type="match status" value="1"/>
</dbReference>
<dbReference type="GO" id="GO:0035556">
    <property type="term" value="P:intracellular signal transduction"/>
    <property type="evidence" value="ECO:0007669"/>
    <property type="project" value="InterPro"/>
</dbReference>
<feature type="coiled-coil region" evidence="23">
    <location>
        <begin position="238"/>
        <end position="272"/>
    </location>
</feature>
<evidence type="ECO:0000313" key="28">
    <source>
        <dbReference type="Proteomes" id="UP000226442"/>
    </source>
</evidence>
<dbReference type="EC" id="4.6.1.1" evidence="3"/>
<proteinExistence type="inferred from homology"/>
<dbReference type="Pfam" id="PF11845">
    <property type="entry name" value="Tll0287-like"/>
    <property type="match status" value="1"/>
</dbReference>
<dbReference type="GO" id="GO:0046872">
    <property type="term" value="F:metal ion binding"/>
    <property type="evidence" value="ECO:0007669"/>
    <property type="project" value="UniProtKB-KW"/>
</dbReference>
<feature type="domain" description="Cytochrome c" evidence="26">
    <location>
        <begin position="161"/>
        <end position="278"/>
    </location>
</feature>
<dbReference type="GO" id="GO:0001653">
    <property type="term" value="F:peptide receptor activity"/>
    <property type="evidence" value="ECO:0007669"/>
    <property type="project" value="TreeGrafter"/>
</dbReference>
<dbReference type="PANTHER" id="PTHR11920">
    <property type="entry name" value="GUANYLYL CYCLASE"/>
    <property type="match status" value="1"/>
</dbReference>
<dbReference type="GO" id="GO:0009055">
    <property type="term" value="F:electron transfer activity"/>
    <property type="evidence" value="ECO:0007669"/>
    <property type="project" value="InterPro"/>
</dbReference>
<dbReference type="GO" id="GO:0006171">
    <property type="term" value="P:cAMP biosynthetic process"/>
    <property type="evidence" value="ECO:0007669"/>
    <property type="project" value="UniProtKB-KW"/>
</dbReference>
<evidence type="ECO:0000256" key="2">
    <source>
        <dbReference type="ARBA" id="ARBA00004479"/>
    </source>
</evidence>
<keyword evidence="13" id="KW-0115">cAMP biosynthesis</keyword>
<keyword evidence="6 24" id="KW-0812">Transmembrane</keyword>
<dbReference type="Pfam" id="PF00211">
    <property type="entry name" value="Guanylate_cyc"/>
    <property type="match status" value="1"/>
</dbReference>
<keyword evidence="11" id="KW-0460">Magnesium</keyword>
<keyword evidence="14 21" id="KW-0408">Iron</keyword>
<dbReference type="Gene3D" id="3.30.70.1230">
    <property type="entry name" value="Nucleotide cyclase"/>
    <property type="match status" value="1"/>
</dbReference>
<evidence type="ECO:0000256" key="15">
    <source>
        <dbReference type="ARBA" id="ARBA00023136"/>
    </source>
</evidence>
<evidence type="ECO:0000256" key="16">
    <source>
        <dbReference type="ARBA" id="ARBA00023239"/>
    </source>
</evidence>
<evidence type="ECO:0000256" key="5">
    <source>
        <dbReference type="ARBA" id="ARBA00021420"/>
    </source>
</evidence>
<keyword evidence="7 21" id="KW-0479">Metal-binding</keyword>
<keyword evidence="15 24" id="KW-0472">Membrane</keyword>
<dbReference type="FunFam" id="3.30.70.1230:FF:000033">
    <property type="entry name" value="Adenylate cyclase"/>
    <property type="match status" value="1"/>
</dbReference>
<keyword evidence="17" id="KW-0141">cGMP biosynthesis</keyword>
<evidence type="ECO:0000256" key="14">
    <source>
        <dbReference type="ARBA" id="ARBA00023004"/>
    </source>
</evidence>
<comment type="caution">
    <text evidence="27">The sequence shown here is derived from an EMBL/GenBank/DDBJ whole genome shotgun (WGS) entry which is preliminary data.</text>
</comment>
<comment type="subunit">
    <text evidence="20">Homodimer. Can also exist as monomer.</text>
</comment>
<comment type="similarity">
    <text evidence="22">Belongs to the adenylyl cyclase class-4/guanylyl cyclase family.</text>
</comment>
<keyword evidence="9" id="KW-0547">Nucleotide-binding</keyword>
<evidence type="ECO:0000256" key="3">
    <source>
        <dbReference type="ARBA" id="ARBA00012201"/>
    </source>
</evidence>
<feature type="domain" description="Guanylate cyclase" evidence="25">
    <location>
        <begin position="311"/>
        <end position="438"/>
    </location>
</feature>
<comment type="subcellular location">
    <subcellularLocation>
        <location evidence="2">Membrane</location>
        <topology evidence="2">Single-pass type I membrane protein</topology>
    </subcellularLocation>
</comment>
<dbReference type="PROSITE" id="PS00452">
    <property type="entry name" value="GUANYLATE_CYCLASE_1"/>
    <property type="match status" value="1"/>
</dbReference>
<organism evidence="27 28">
    <name type="scientific">Tychonema bourrellyi FEM_GT703</name>
    <dbReference type="NCBI Taxonomy" id="2040638"/>
    <lineage>
        <taxon>Bacteria</taxon>
        <taxon>Bacillati</taxon>
        <taxon>Cyanobacteriota</taxon>
        <taxon>Cyanophyceae</taxon>
        <taxon>Oscillatoriophycideae</taxon>
        <taxon>Oscillatoriales</taxon>
        <taxon>Microcoleaceae</taxon>
        <taxon>Tychonema</taxon>
    </lineage>
</organism>
<evidence type="ECO:0000259" key="25">
    <source>
        <dbReference type="PROSITE" id="PS50125"/>
    </source>
</evidence>
<dbReference type="GO" id="GO:0020037">
    <property type="term" value="F:heme binding"/>
    <property type="evidence" value="ECO:0007669"/>
    <property type="project" value="InterPro"/>
</dbReference>
<dbReference type="SUPFAM" id="SSF55073">
    <property type="entry name" value="Nucleotide cyclase"/>
    <property type="match status" value="1"/>
</dbReference>
<dbReference type="OrthoDB" id="456159at2"/>
<keyword evidence="21" id="KW-0349">Heme</keyword>
<dbReference type="PROSITE" id="PS51007">
    <property type="entry name" value="CYTC"/>
    <property type="match status" value="1"/>
</dbReference>
<keyword evidence="23" id="KW-0175">Coiled coil</keyword>
<keyword evidence="12 24" id="KW-1133">Transmembrane helix</keyword>
<gene>
    <name evidence="27" type="ORF">CP500_022060</name>
</gene>
<evidence type="ECO:0000256" key="10">
    <source>
        <dbReference type="ARBA" id="ARBA00022840"/>
    </source>
</evidence>
<comment type="catalytic activity">
    <reaction evidence="1">
        <text>ATP = 3',5'-cyclic AMP + diphosphate</text>
        <dbReference type="Rhea" id="RHEA:15389"/>
        <dbReference type="ChEBI" id="CHEBI:30616"/>
        <dbReference type="ChEBI" id="CHEBI:33019"/>
        <dbReference type="ChEBI" id="CHEBI:58165"/>
        <dbReference type="EC" id="4.6.1.1"/>
    </reaction>
</comment>
<keyword evidence="8" id="KW-0732">Signal</keyword>
<dbReference type="Proteomes" id="UP000226442">
    <property type="component" value="Unassembled WGS sequence"/>
</dbReference>
<keyword evidence="16 22" id="KW-0456">Lyase</keyword>
<evidence type="ECO:0000256" key="4">
    <source>
        <dbReference type="ARBA" id="ARBA00012202"/>
    </source>
</evidence>
<evidence type="ECO:0000256" key="13">
    <source>
        <dbReference type="ARBA" id="ARBA00022998"/>
    </source>
</evidence>
<dbReference type="CDD" id="cd07302">
    <property type="entry name" value="CHD"/>
    <property type="match status" value="1"/>
</dbReference>
<dbReference type="PROSITE" id="PS50125">
    <property type="entry name" value="GUANYLATE_CYCLASE_2"/>
    <property type="match status" value="1"/>
</dbReference>